<proteinExistence type="predicted"/>
<comment type="caution">
    <text evidence="3">The sequence shown here is derived from an EMBL/GenBank/DDBJ whole genome shotgun (WGS) entry which is preliminary data.</text>
</comment>
<evidence type="ECO:0000313" key="4">
    <source>
        <dbReference type="Proteomes" id="UP000679691"/>
    </source>
</evidence>
<dbReference type="Proteomes" id="UP000679691">
    <property type="component" value="Unassembled WGS sequence"/>
</dbReference>
<protein>
    <recommendedName>
        <fullName evidence="5">LPXTG cell wall anchor domain-containing protein</fullName>
    </recommendedName>
</protein>
<dbReference type="AlphaFoldDB" id="A0A8T4HBE8"/>
<keyword evidence="1" id="KW-0472">Membrane</keyword>
<sequence length="59" mass="6826">MMGKWLTFFGILWSNLLWADPTQTAQQTPSSIAYIAVVVILLIVIVVILYNRQKRKFND</sequence>
<organism evidence="3 4">
    <name type="scientific">Rhinopithecimicrobium faecis</name>
    <dbReference type="NCBI Taxonomy" id="2820698"/>
    <lineage>
        <taxon>Bacteria</taxon>
        <taxon>Pseudomonadati</taxon>
        <taxon>Bacteroidota</taxon>
        <taxon>Sphingobacteriia</taxon>
        <taxon>Sphingobacteriales</taxon>
        <taxon>Sphingobacteriaceae</taxon>
        <taxon>Rhinopithecimicrobium</taxon>
    </lineage>
</organism>
<reference evidence="3" key="1">
    <citation type="submission" date="2021-03" db="EMBL/GenBank/DDBJ databases">
        <authorList>
            <person name="Lu T."/>
            <person name="Wang Q."/>
            <person name="Han X."/>
        </authorList>
    </citation>
    <scope>NUCLEOTIDE SEQUENCE</scope>
    <source>
        <strain evidence="3">WQ 2009</strain>
    </source>
</reference>
<keyword evidence="4" id="KW-1185">Reference proteome</keyword>
<evidence type="ECO:0000256" key="2">
    <source>
        <dbReference type="SAM" id="SignalP"/>
    </source>
</evidence>
<keyword evidence="1" id="KW-0812">Transmembrane</keyword>
<evidence type="ECO:0000313" key="3">
    <source>
        <dbReference type="EMBL" id="MBP3944342.1"/>
    </source>
</evidence>
<keyword evidence="2" id="KW-0732">Signal</keyword>
<accession>A0A8T4HBE8</accession>
<dbReference type="RefSeq" id="WP_353547850.1">
    <property type="nucleotide sequence ID" value="NZ_JAGKSB010000016.1"/>
</dbReference>
<evidence type="ECO:0000256" key="1">
    <source>
        <dbReference type="SAM" id="Phobius"/>
    </source>
</evidence>
<keyword evidence="1" id="KW-1133">Transmembrane helix</keyword>
<feature type="signal peptide" evidence="2">
    <location>
        <begin position="1"/>
        <end position="19"/>
    </location>
</feature>
<name>A0A8T4HBE8_9SPHI</name>
<feature type="chain" id="PRO_5035891280" description="LPXTG cell wall anchor domain-containing protein" evidence="2">
    <location>
        <begin position="20"/>
        <end position="59"/>
    </location>
</feature>
<feature type="transmembrane region" description="Helical" evidence="1">
    <location>
        <begin position="29"/>
        <end position="50"/>
    </location>
</feature>
<evidence type="ECO:0008006" key="5">
    <source>
        <dbReference type="Google" id="ProtNLM"/>
    </source>
</evidence>
<dbReference type="EMBL" id="JAGKSB010000016">
    <property type="protein sequence ID" value="MBP3944342.1"/>
    <property type="molecule type" value="Genomic_DNA"/>
</dbReference>
<gene>
    <name evidence="3" type="ORF">J5U18_12405</name>
</gene>